<feature type="domain" description="DUF6594" evidence="1">
    <location>
        <begin position="14"/>
        <end position="105"/>
    </location>
</feature>
<sequence length="108" mass="12253">MNEMTSGRIQDGCPGLARLMGQDLDADGGSGMFKQFAELNMRNLLYMQAELLCLEQELEAITYADENGNDPTTKKFARNVGEMRKASNSSQWDKILEIRKKLRQYSII</sequence>
<proteinExistence type="predicted"/>
<reference evidence="3" key="1">
    <citation type="journal article" date="2019" name="bioRxiv">
        <title>Genomics, evolutionary history and diagnostics of the Alternaria alternata species group including apple and Asian pear pathotypes.</title>
        <authorList>
            <person name="Armitage A.D."/>
            <person name="Cockerton H.M."/>
            <person name="Sreenivasaprasad S."/>
            <person name="Woodhall J.W."/>
            <person name="Lane C.R."/>
            <person name="Harrison R.J."/>
            <person name="Clarkson J.P."/>
        </authorList>
    </citation>
    <scope>NUCLEOTIDE SEQUENCE [LARGE SCALE GENOMIC DNA]</scope>
    <source>
        <strain evidence="3">RGR 97.0016</strain>
    </source>
</reference>
<dbReference type="PANTHER" id="PTHR34502:SF5">
    <property type="entry name" value="DUF6594 DOMAIN-CONTAINING PROTEIN"/>
    <property type="match status" value="1"/>
</dbReference>
<dbReference type="InterPro" id="IPR046529">
    <property type="entry name" value="DUF6594"/>
</dbReference>
<keyword evidence="3" id="KW-1185">Reference proteome</keyword>
<comment type="caution">
    <text evidence="2">The sequence shown here is derived from an EMBL/GenBank/DDBJ whole genome shotgun (WGS) entry which is preliminary data.</text>
</comment>
<gene>
    <name evidence="2" type="ORF">AA0113_g6241</name>
</gene>
<dbReference type="AlphaFoldDB" id="A0A4Q4S0B2"/>
<dbReference type="EMBL" id="PEJP01000022">
    <property type="protein sequence ID" value="RYO63151.1"/>
    <property type="molecule type" value="Genomic_DNA"/>
</dbReference>
<dbReference type="Proteomes" id="UP000293823">
    <property type="component" value="Unassembled WGS sequence"/>
</dbReference>
<dbReference type="OrthoDB" id="3673955at2759"/>
<accession>A0A4Q4S0B2</accession>
<evidence type="ECO:0000313" key="2">
    <source>
        <dbReference type="EMBL" id="RYO63151.1"/>
    </source>
</evidence>
<protein>
    <recommendedName>
        <fullName evidence="1">DUF6594 domain-containing protein</fullName>
    </recommendedName>
</protein>
<dbReference type="PANTHER" id="PTHR34502">
    <property type="entry name" value="DUF6594 DOMAIN-CONTAINING PROTEIN-RELATED"/>
    <property type="match status" value="1"/>
</dbReference>
<evidence type="ECO:0000259" key="1">
    <source>
        <dbReference type="Pfam" id="PF20237"/>
    </source>
</evidence>
<name>A0A4Q4S0B2_9PLEO</name>
<evidence type="ECO:0000313" key="3">
    <source>
        <dbReference type="Proteomes" id="UP000293823"/>
    </source>
</evidence>
<dbReference type="Pfam" id="PF20237">
    <property type="entry name" value="DUF6594"/>
    <property type="match status" value="1"/>
</dbReference>
<organism evidence="2 3">
    <name type="scientific">Alternaria arborescens</name>
    <dbReference type="NCBI Taxonomy" id="156630"/>
    <lineage>
        <taxon>Eukaryota</taxon>
        <taxon>Fungi</taxon>
        <taxon>Dikarya</taxon>
        <taxon>Ascomycota</taxon>
        <taxon>Pezizomycotina</taxon>
        <taxon>Dothideomycetes</taxon>
        <taxon>Pleosporomycetidae</taxon>
        <taxon>Pleosporales</taxon>
        <taxon>Pleosporineae</taxon>
        <taxon>Pleosporaceae</taxon>
        <taxon>Alternaria</taxon>
        <taxon>Alternaria sect. Alternaria</taxon>
    </lineage>
</organism>